<protein>
    <submittedName>
        <fullName evidence="2">Quinol monooxygenase</fullName>
        <ecNumber evidence="2">1.-.-.-</ecNumber>
    </submittedName>
</protein>
<dbReference type="PANTHER" id="PTHR33336">
    <property type="entry name" value="QUINOL MONOOXYGENASE YGIN-RELATED"/>
    <property type="match status" value="1"/>
</dbReference>
<feature type="domain" description="ABM" evidence="1">
    <location>
        <begin position="3"/>
        <end position="90"/>
    </location>
</feature>
<dbReference type="SUPFAM" id="SSF54909">
    <property type="entry name" value="Dimeric alpha+beta barrel"/>
    <property type="match status" value="1"/>
</dbReference>
<name>A0ABU8VRK3_9BURK</name>
<sequence>MMYAVIVRFAIDVMHVEKFRGLVLFNAEQSLSKEEGCRVFDVCEMGDGEFWLYELYDDPEAFQLHLRTPHFLQFDAQATTWILEKSVRTGQHLAKTSSLQLS</sequence>
<dbReference type="PROSITE" id="PS51725">
    <property type="entry name" value="ABM"/>
    <property type="match status" value="1"/>
</dbReference>
<evidence type="ECO:0000313" key="3">
    <source>
        <dbReference type="Proteomes" id="UP001365846"/>
    </source>
</evidence>
<dbReference type="RefSeq" id="WP_340360744.1">
    <property type="nucleotide sequence ID" value="NZ_JBBKZU010000021.1"/>
</dbReference>
<keyword evidence="2" id="KW-0503">Monooxygenase</keyword>
<dbReference type="InterPro" id="IPR050744">
    <property type="entry name" value="AI-2_Isomerase_LsrG"/>
</dbReference>
<gene>
    <name evidence="2" type="ORF">WKW77_31060</name>
</gene>
<dbReference type="Proteomes" id="UP001365846">
    <property type="component" value="Unassembled WGS sequence"/>
</dbReference>
<keyword evidence="2" id="KW-0560">Oxidoreductase</keyword>
<keyword evidence="3" id="KW-1185">Reference proteome</keyword>
<dbReference type="EMBL" id="JBBKZU010000021">
    <property type="protein sequence ID" value="MEJ8815539.1"/>
    <property type="molecule type" value="Genomic_DNA"/>
</dbReference>
<evidence type="ECO:0000313" key="2">
    <source>
        <dbReference type="EMBL" id="MEJ8815539.1"/>
    </source>
</evidence>
<dbReference type="GO" id="GO:0004497">
    <property type="term" value="F:monooxygenase activity"/>
    <property type="evidence" value="ECO:0007669"/>
    <property type="project" value="UniProtKB-KW"/>
</dbReference>
<dbReference type="PANTHER" id="PTHR33336:SF1">
    <property type="entry name" value="(4S)-4-HYDROXY-5-PHOSPHONOOXYPENTANE-2,3-DIONE ISOMERASE"/>
    <property type="match status" value="1"/>
</dbReference>
<dbReference type="InterPro" id="IPR011008">
    <property type="entry name" value="Dimeric_a/b-barrel"/>
</dbReference>
<dbReference type="Pfam" id="PF03992">
    <property type="entry name" value="ABM"/>
    <property type="match status" value="1"/>
</dbReference>
<proteinExistence type="predicted"/>
<dbReference type="InterPro" id="IPR007138">
    <property type="entry name" value="ABM_dom"/>
</dbReference>
<organism evidence="2 3">
    <name type="scientific">Variovorax ureilyticus</name>
    <dbReference type="NCBI Taxonomy" id="1836198"/>
    <lineage>
        <taxon>Bacteria</taxon>
        <taxon>Pseudomonadati</taxon>
        <taxon>Pseudomonadota</taxon>
        <taxon>Betaproteobacteria</taxon>
        <taxon>Burkholderiales</taxon>
        <taxon>Comamonadaceae</taxon>
        <taxon>Variovorax</taxon>
    </lineage>
</organism>
<accession>A0ABU8VRK3</accession>
<dbReference type="EC" id="1.-.-.-" evidence="2"/>
<dbReference type="Gene3D" id="3.30.70.100">
    <property type="match status" value="1"/>
</dbReference>
<evidence type="ECO:0000259" key="1">
    <source>
        <dbReference type="PROSITE" id="PS51725"/>
    </source>
</evidence>
<reference evidence="2 3" key="1">
    <citation type="submission" date="2024-03" db="EMBL/GenBank/DDBJ databases">
        <title>Novel species of the genus Variovorax.</title>
        <authorList>
            <person name="Liu Q."/>
            <person name="Xin Y.-H."/>
        </authorList>
    </citation>
    <scope>NUCLEOTIDE SEQUENCE [LARGE SCALE GENOMIC DNA]</scope>
    <source>
        <strain evidence="2 3">KACC 18899</strain>
    </source>
</reference>
<comment type="caution">
    <text evidence="2">The sequence shown here is derived from an EMBL/GenBank/DDBJ whole genome shotgun (WGS) entry which is preliminary data.</text>
</comment>